<reference evidence="6 7" key="1">
    <citation type="submission" date="2016-10" db="EMBL/GenBank/DDBJ databases">
        <authorList>
            <person name="de Groot N.N."/>
        </authorList>
    </citation>
    <scope>NUCLEOTIDE SEQUENCE [LARGE SCALE GENOMIC DNA]</scope>
    <source>
        <strain evidence="6 7">DSM 3217</strain>
    </source>
</reference>
<organism evidence="6 7">
    <name type="scientific">Eubacterium oxidoreducens</name>
    <dbReference type="NCBI Taxonomy" id="1732"/>
    <lineage>
        <taxon>Bacteria</taxon>
        <taxon>Bacillati</taxon>
        <taxon>Bacillota</taxon>
        <taxon>Clostridia</taxon>
        <taxon>Eubacteriales</taxon>
        <taxon>Eubacteriaceae</taxon>
        <taxon>Eubacterium</taxon>
    </lineage>
</organism>
<keyword evidence="6" id="KW-0966">Cell projection</keyword>
<dbReference type="GO" id="GO:0016020">
    <property type="term" value="C:membrane"/>
    <property type="evidence" value="ECO:0007669"/>
    <property type="project" value="InterPro"/>
</dbReference>
<name>A0A1G6APY4_EUBOX</name>
<evidence type="ECO:0000313" key="6">
    <source>
        <dbReference type="EMBL" id="SDB10421.1"/>
    </source>
</evidence>
<proteinExistence type="predicted"/>
<dbReference type="EMBL" id="FMXR01000006">
    <property type="protein sequence ID" value="SDB10421.1"/>
    <property type="molecule type" value="Genomic_DNA"/>
</dbReference>
<dbReference type="STRING" id="1732.SAMN02910417_00826"/>
<evidence type="ECO:0000256" key="3">
    <source>
        <dbReference type="ARBA" id="ARBA00022692"/>
    </source>
</evidence>
<evidence type="ECO:0000256" key="2">
    <source>
        <dbReference type="ARBA" id="ARBA00022475"/>
    </source>
</evidence>
<comment type="subcellular location">
    <subcellularLocation>
        <location evidence="1">Cell membrane</location>
    </subcellularLocation>
</comment>
<dbReference type="AlphaFoldDB" id="A0A1G6APY4"/>
<keyword evidence="6" id="KW-0282">Flagellum</keyword>
<protein>
    <submittedName>
        <fullName evidence="6">Flagellar protein FliO/FliZ</fullName>
    </submittedName>
</protein>
<dbReference type="Proteomes" id="UP000199228">
    <property type="component" value="Unassembled WGS sequence"/>
</dbReference>
<accession>A0A1G6APY4</accession>
<keyword evidence="4" id="KW-1133">Transmembrane helix</keyword>
<keyword evidence="2" id="KW-1003">Cell membrane</keyword>
<evidence type="ECO:0000256" key="1">
    <source>
        <dbReference type="ARBA" id="ARBA00004236"/>
    </source>
</evidence>
<keyword evidence="3" id="KW-0812">Transmembrane</keyword>
<dbReference type="Pfam" id="PF04347">
    <property type="entry name" value="FliO"/>
    <property type="match status" value="1"/>
</dbReference>
<sequence length="111" mass="12391">MIEVLVIFVFVLVITVVTTKLLANYQKGRIAGSHIQVIEAMKIGNNKYIQIVQVVDEYYVIALSKDNVSMLGQITKEEGEALKRSKNTGNTAFGKTLNEVMAKFKDTLPKK</sequence>
<keyword evidence="5" id="KW-0472">Membrane</keyword>
<keyword evidence="7" id="KW-1185">Reference proteome</keyword>
<dbReference type="InterPro" id="IPR022781">
    <property type="entry name" value="Flagellar_biosynth_FliO"/>
</dbReference>
<evidence type="ECO:0000313" key="7">
    <source>
        <dbReference type="Proteomes" id="UP000199228"/>
    </source>
</evidence>
<evidence type="ECO:0000256" key="4">
    <source>
        <dbReference type="ARBA" id="ARBA00022989"/>
    </source>
</evidence>
<dbReference type="GO" id="GO:0044781">
    <property type="term" value="P:bacterial-type flagellum organization"/>
    <property type="evidence" value="ECO:0007669"/>
    <property type="project" value="InterPro"/>
</dbReference>
<gene>
    <name evidence="6" type="ORF">SAMN02910417_00826</name>
</gene>
<keyword evidence="6" id="KW-0969">Cilium</keyword>
<evidence type="ECO:0000256" key="5">
    <source>
        <dbReference type="ARBA" id="ARBA00023136"/>
    </source>
</evidence>